<feature type="domain" description="HTH luxR-type" evidence="4">
    <location>
        <begin position="263"/>
        <end position="328"/>
    </location>
</feature>
<dbReference type="EMBL" id="OCMF01000002">
    <property type="protein sequence ID" value="SOC80377.1"/>
    <property type="molecule type" value="Genomic_DNA"/>
</dbReference>
<evidence type="ECO:0000313" key="5">
    <source>
        <dbReference type="EMBL" id="SOC80377.1"/>
    </source>
</evidence>
<dbReference type="RefSeq" id="WP_097056153.1">
    <property type="nucleotide sequence ID" value="NZ_OCMF01000002.1"/>
</dbReference>
<accession>A0A285X4U8</accession>
<evidence type="ECO:0000256" key="1">
    <source>
        <dbReference type="ARBA" id="ARBA00023015"/>
    </source>
</evidence>
<dbReference type="PANTHER" id="PTHR44688">
    <property type="entry name" value="DNA-BINDING TRANSCRIPTIONAL ACTIVATOR DEVR_DOSR"/>
    <property type="match status" value="1"/>
</dbReference>
<dbReference type="InterPro" id="IPR036388">
    <property type="entry name" value="WH-like_DNA-bd_sf"/>
</dbReference>
<dbReference type="PRINTS" id="PR00038">
    <property type="entry name" value="HTHLUXR"/>
</dbReference>
<name>A0A285X4U8_9FLAO</name>
<dbReference type="GO" id="GO:0006355">
    <property type="term" value="P:regulation of DNA-templated transcription"/>
    <property type="evidence" value="ECO:0007669"/>
    <property type="project" value="InterPro"/>
</dbReference>
<dbReference type="OrthoDB" id="9797341at2"/>
<dbReference type="CDD" id="cd06170">
    <property type="entry name" value="LuxR_C_like"/>
    <property type="match status" value="1"/>
</dbReference>
<keyword evidence="3" id="KW-0804">Transcription</keyword>
<gene>
    <name evidence="5" type="ORF">SAMN06296241_1926</name>
</gene>
<dbReference type="PROSITE" id="PS50043">
    <property type="entry name" value="HTH_LUXR_2"/>
    <property type="match status" value="1"/>
</dbReference>
<keyword evidence="2" id="KW-0238">DNA-binding</keyword>
<dbReference type="Pfam" id="PF00196">
    <property type="entry name" value="GerE"/>
    <property type="match status" value="1"/>
</dbReference>
<reference evidence="6" key="1">
    <citation type="submission" date="2017-09" db="EMBL/GenBank/DDBJ databases">
        <authorList>
            <person name="Varghese N."/>
            <person name="Submissions S."/>
        </authorList>
    </citation>
    <scope>NUCLEOTIDE SEQUENCE [LARGE SCALE GENOMIC DNA]</scope>
    <source>
        <strain evidence="6">CGMCC 1.12641</strain>
    </source>
</reference>
<evidence type="ECO:0000256" key="3">
    <source>
        <dbReference type="ARBA" id="ARBA00023163"/>
    </source>
</evidence>
<dbReference type="PROSITE" id="PS00622">
    <property type="entry name" value="HTH_LUXR_1"/>
    <property type="match status" value="1"/>
</dbReference>
<dbReference type="SMART" id="SM00421">
    <property type="entry name" value="HTH_LUXR"/>
    <property type="match status" value="1"/>
</dbReference>
<dbReference type="AlphaFoldDB" id="A0A285X4U8"/>
<protein>
    <submittedName>
        <fullName evidence="5">Regulatory protein, luxR family</fullName>
    </submittedName>
</protein>
<sequence>MEKKLLLLITKNQDFSESVQTEAINDFDTTIVGSVHAGYPLALNMLPDVILIDYSSLGLESLKNLEKFKSTHFLNKSFLFLFGDQENKKSLDKNFKELVDGIIYDKGSYYQIIEEIEERIQLKRCLTNYWKDSFMGLFNLLDHPVILLQDEKIVAMNDSFKNDFFITGRQQIRLSDLVVEKNKLKVKETLKKFVKGKHMKATTKTTLLMKEKLREAKITFSKLDKSLCGQLIMMINFTGNDFPLKAEVGTSSPETETYFSKNHITEEQAFTKREKEIISLLCKGYKTKEISEALCISAKTIEKHRANIVRRTHSGTILESIIYALNHKMIEI</sequence>
<organism evidence="5 6">
    <name type="scientific">Salinimicrobium sediminis</name>
    <dbReference type="NCBI Taxonomy" id="1343891"/>
    <lineage>
        <taxon>Bacteria</taxon>
        <taxon>Pseudomonadati</taxon>
        <taxon>Bacteroidota</taxon>
        <taxon>Flavobacteriia</taxon>
        <taxon>Flavobacteriales</taxon>
        <taxon>Flavobacteriaceae</taxon>
        <taxon>Salinimicrobium</taxon>
    </lineage>
</organism>
<dbReference type="SUPFAM" id="SSF46894">
    <property type="entry name" value="C-terminal effector domain of the bipartite response regulators"/>
    <property type="match status" value="1"/>
</dbReference>
<dbReference type="Gene3D" id="1.10.10.10">
    <property type="entry name" value="Winged helix-like DNA-binding domain superfamily/Winged helix DNA-binding domain"/>
    <property type="match status" value="1"/>
</dbReference>
<dbReference type="GO" id="GO:0003677">
    <property type="term" value="F:DNA binding"/>
    <property type="evidence" value="ECO:0007669"/>
    <property type="project" value="UniProtKB-KW"/>
</dbReference>
<dbReference type="InterPro" id="IPR000792">
    <property type="entry name" value="Tscrpt_reg_LuxR_C"/>
</dbReference>
<keyword evidence="6" id="KW-1185">Reference proteome</keyword>
<evidence type="ECO:0000259" key="4">
    <source>
        <dbReference type="PROSITE" id="PS50043"/>
    </source>
</evidence>
<proteinExistence type="predicted"/>
<dbReference type="Proteomes" id="UP000219193">
    <property type="component" value="Unassembled WGS sequence"/>
</dbReference>
<dbReference type="PANTHER" id="PTHR44688:SF16">
    <property type="entry name" value="DNA-BINDING TRANSCRIPTIONAL ACTIVATOR DEVR_DOSR"/>
    <property type="match status" value="1"/>
</dbReference>
<evidence type="ECO:0000313" key="6">
    <source>
        <dbReference type="Proteomes" id="UP000219193"/>
    </source>
</evidence>
<dbReference type="InterPro" id="IPR016032">
    <property type="entry name" value="Sig_transdc_resp-reg_C-effctor"/>
</dbReference>
<evidence type="ECO:0000256" key="2">
    <source>
        <dbReference type="ARBA" id="ARBA00023125"/>
    </source>
</evidence>
<keyword evidence="1" id="KW-0805">Transcription regulation</keyword>